<feature type="transmembrane region" description="Helical" evidence="1">
    <location>
        <begin position="210"/>
        <end position="227"/>
    </location>
</feature>
<dbReference type="AlphaFoldDB" id="A0A6M6JP16"/>
<keyword evidence="1" id="KW-0812">Transmembrane</keyword>
<protein>
    <submittedName>
        <fullName evidence="3">CPBP family intramembrane metalloprotease</fullName>
    </submittedName>
</protein>
<keyword evidence="3" id="KW-0645">Protease</keyword>
<sequence length="256" mass="27458">MTTRERIVDGSLVDQHTIARSLALHLLPGIATATLFFALAPVVIGAGYPAIAAGVLAAAVAVVAAELGWLLREAHRRTGRWSLTSVLPYRPGPFTWRKALLVLGLLAWGLLGAPMLVGDLKPLLIETVFARVPGWAINPLPADIADTATGTAMVLTAVGYALILVVLGPLVEELYFRGYLLPRLARFAGWAPLLNVSLFAVYHLWKPWDVVTVATVLLPTVYAVWWTRDIRIGIAVHVGLNGLGFLLNVAPTLLAG</sequence>
<proteinExistence type="predicted"/>
<dbReference type="GO" id="GO:0004175">
    <property type="term" value="F:endopeptidase activity"/>
    <property type="evidence" value="ECO:0007669"/>
    <property type="project" value="UniProtKB-ARBA"/>
</dbReference>
<feature type="transmembrane region" description="Helical" evidence="1">
    <location>
        <begin position="234"/>
        <end position="254"/>
    </location>
</feature>
<keyword evidence="1" id="KW-0472">Membrane</keyword>
<feature type="transmembrane region" description="Helical" evidence="1">
    <location>
        <begin position="99"/>
        <end position="117"/>
    </location>
</feature>
<evidence type="ECO:0000259" key="2">
    <source>
        <dbReference type="Pfam" id="PF02517"/>
    </source>
</evidence>
<feature type="transmembrane region" description="Helical" evidence="1">
    <location>
        <begin position="21"/>
        <end position="44"/>
    </location>
</feature>
<dbReference type="InterPro" id="IPR003675">
    <property type="entry name" value="Rce1/LyrA-like_dom"/>
</dbReference>
<evidence type="ECO:0000313" key="4">
    <source>
        <dbReference type="Proteomes" id="UP000505377"/>
    </source>
</evidence>
<dbReference type="GO" id="GO:0080120">
    <property type="term" value="P:CAAX-box protein maturation"/>
    <property type="evidence" value="ECO:0007669"/>
    <property type="project" value="UniProtKB-ARBA"/>
</dbReference>
<name>A0A6M6JP16_9PSEU</name>
<keyword evidence="3" id="KW-0482">Metalloprotease</keyword>
<accession>A0A6M6JP16</accession>
<dbReference type="EMBL" id="CP053564">
    <property type="protein sequence ID" value="QJY49036.1"/>
    <property type="molecule type" value="Genomic_DNA"/>
</dbReference>
<organism evidence="3 4">
    <name type="scientific">Pseudonocardia broussonetiae</name>
    <dbReference type="NCBI Taxonomy" id="2736640"/>
    <lineage>
        <taxon>Bacteria</taxon>
        <taxon>Bacillati</taxon>
        <taxon>Actinomycetota</taxon>
        <taxon>Actinomycetes</taxon>
        <taxon>Pseudonocardiales</taxon>
        <taxon>Pseudonocardiaceae</taxon>
        <taxon>Pseudonocardia</taxon>
    </lineage>
</organism>
<dbReference type="KEGG" id="pbro:HOP40_27355"/>
<dbReference type="Proteomes" id="UP000505377">
    <property type="component" value="Chromosome"/>
</dbReference>
<feature type="transmembrane region" description="Helical" evidence="1">
    <location>
        <begin position="152"/>
        <end position="172"/>
    </location>
</feature>
<evidence type="ECO:0000313" key="3">
    <source>
        <dbReference type="EMBL" id="QJY49036.1"/>
    </source>
</evidence>
<evidence type="ECO:0000256" key="1">
    <source>
        <dbReference type="SAM" id="Phobius"/>
    </source>
</evidence>
<keyword evidence="3" id="KW-0378">Hydrolase</keyword>
<feature type="domain" description="CAAX prenyl protease 2/Lysostaphin resistance protein A-like" evidence="2">
    <location>
        <begin position="158"/>
        <end position="242"/>
    </location>
</feature>
<dbReference type="RefSeq" id="WP_172163911.1">
    <property type="nucleotide sequence ID" value="NZ_CP053564.1"/>
</dbReference>
<reference evidence="3 4" key="1">
    <citation type="submission" date="2020-05" db="EMBL/GenBank/DDBJ databases">
        <authorList>
            <person name="Mo P."/>
        </authorList>
    </citation>
    <scope>NUCLEOTIDE SEQUENCE [LARGE SCALE GENOMIC DNA]</scope>
    <source>
        <strain evidence="3 4">Gen01</strain>
    </source>
</reference>
<feature type="transmembrane region" description="Helical" evidence="1">
    <location>
        <begin position="184"/>
        <end position="204"/>
    </location>
</feature>
<feature type="transmembrane region" description="Helical" evidence="1">
    <location>
        <begin position="50"/>
        <end position="71"/>
    </location>
</feature>
<keyword evidence="1" id="KW-1133">Transmembrane helix</keyword>
<dbReference type="Pfam" id="PF02517">
    <property type="entry name" value="Rce1-like"/>
    <property type="match status" value="1"/>
</dbReference>
<dbReference type="GO" id="GO:0008237">
    <property type="term" value="F:metallopeptidase activity"/>
    <property type="evidence" value="ECO:0007669"/>
    <property type="project" value="UniProtKB-KW"/>
</dbReference>
<gene>
    <name evidence="3" type="ORF">HOP40_27355</name>
</gene>
<keyword evidence="4" id="KW-1185">Reference proteome</keyword>
<dbReference type="GO" id="GO:0006508">
    <property type="term" value="P:proteolysis"/>
    <property type="evidence" value="ECO:0007669"/>
    <property type="project" value="UniProtKB-KW"/>
</dbReference>